<dbReference type="STRING" id="1353952.A0A165FR51"/>
<dbReference type="Gene3D" id="3.40.30.10">
    <property type="entry name" value="Glutaredoxin"/>
    <property type="match status" value="1"/>
</dbReference>
<feature type="compositionally biased region" description="Low complexity" evidence="1">
    <location>
        <begin position="108"/>
        <end position="121"/>
    </location>
</feature>
<evidence type="ECO:0000256" key="1">
    <source>
        <dbReference type="SAM" id="MobiDB-lite"/>
    </source>
</evidence>
<feature type="domain" description="GST N-terminal" evidence="2">
    <location>
        <begin position="8"/>
        <end position="104"/>
    </location>
</feature>
<protein>
    <recommendedName>
        <fullName evidence="2">GST N-terminal domain-containing protein</fullName>
    </recommendedName>
</protein>
<dbReference type="InterPro" id="IPR036249">
    <property type="entry name" value="Thioredoxin-like_sf"/>
</dbReference>
<dbReference type="SUPFAM" id="SSF47616">
    <property type="entry name" value="GST C-terminal domain-like"/>
    <property type="match status" value="1"/>
</dbReference>
<dbReference type="PROSITE" id="PS50404">
    <property type="entry name" value="GST_NTER"/>
    <property type="match status" value="1"/>
</dbReference>
<sequence>MATTHEVPKAILYSWKGSVWCSVPRLALVEKGYGDDEIVIKSVNITEGDQFTPAFLRLNPHGTVPTLVVPLERSLGPDEESQFRALRDSVAITDFIDQSRSPLSKTHTTSSAPAPSLSPATMEGSNTSKAIISLLHDPKGADPNFLKRSARVPAEITQGAKVIVPLFEARQRVLDASLAEQPEGMSSKLRTFLEGKSAQNKIMLDIWSRGAASPAAAEFMESSKTLWELALPDTLKKLNELIVGPFCLGDQLSVADLHVAAWLARVVSVCGGSAKPEDLAKVEEKIGLPGFKIGEKIKTYWAAMIVRPSFKTVYPGGVLH</sequence>
<gene>
    <name evidence="3" type="ORF">CALCODRAFT_483453</name>
</gene>
<feature type="region of interest" description="Disordered" evidence="1">
    <location>
        <begin position="101"/>
        <end position="124"/>
    </location>
</feature>
<dbReference type="InParanoid" id="A0A165FR51"/>
<dbReference type="EMBL" id="KV423968">
    <property type="protein sequence ID" value="KZT57096.1"/>
    <property type="molecule type" value="Genomic_DNA"/>
</dbReference>
<dbReference type="Proteomes" id="UP000076842">
    <property type="component" value="Unassembled WGS sequence"/>
</dbReference>
<keyword evidence="4" id="KW-1185">Reference proteome</keyword>
<reference evidence="3 4" key="1">
    <citation type="journal article" date="2016" name="Mol. Biol. Evol.">
        <title>Comparative Genomics of Early-Diverging Mushroom-Forming Fungi Provides Insights into the Origins of Lignocellulose Decay Capabilities.</title>
        <authorList>
            <person name="Nagy L.G."/>
            <person name="Riley R."/>
            <person name="Tritt A."/>
            <person name="Adam C."/>
            <person name="Daum C."/>
            <person name="Floudas D."/>
            <person name="Sun H."/>
            <person name="Yadav J.S."/>
            <person name="Pangilinan J."/>
            <person name="Larsson K.H."/>
            <person name="Matsuura K."/>
            <person name="Barry K."/>
            <person name="Labutti K."/>
            <person name="Kuo R."/>
            <person name="Ohm R.A."/>
            <person name="Bhattacharya S.S."/>
            <person name="Shirouzu T."/>
            <person name="Yoshinaga Y."/>
            <person name="Martin F.M."/>
            <person name="Grigoriev I.V."/>
            <person name="Hibbett D.S."/>
        </authorList>
    </citation>
    <scope>NUCLEOTIDE SEQUENCE [LARGE SCALE GENOMIC DNA]</scope>
    <source>
        <strain evidence="3 4">HHB12733</strain>
    </source>
</reference>
<evidence type="ECO:0000259" key="2">
    <source>
        <dbReference type="PROSITE" id="PS50404"/>
    </source>
</evidence>
<dbReference type="CDD" id="cd00570">
    <property type="entry name" value="GST_N_family"/>
    <property type="match status" value="1"/>
</dbReference>
<dbReference type="CDD" id="cd00299">
    <property type="entry name" value="GST_C_family"/>
    <property type="match status" value="1"/>
</dbReference>
<dbReference type="InterPro" id="IPR004045">
    <property type="entry name" value="Glutathione_S-Trfase_N"/>
</dbReference>
<dbReference type="OrthoDB" id="412788at2759"/>
<accession>A0A165FR51</accession>
<organism evidence="3 4">
    <name type="scientific">Calocera cornea HHB12733</name>
    <dbReference type="NCBI Taxonomy" id="1353952"/>
    <lineage>
        <taxon>Eukaryota</taxon>
        <taxon>Fungi</taxon>
        <taxon>Dikarya</taxon>
        <taxon>Basidiomycota</taxon>
        <taxon>Agaricomycotina</taxon>
        <taxon>Dacrymycetes</taxon>
        <taxon>Dacrymycetales</taxon>
        <taxon>Dacrymycetaceae</taxon>
        <taxon>Calocera</taxon>
    </lineage>
</organism>
<dbReference type="AlphaFoldDB" id="A0A165FR51"/>
<dbReference type="InterPro" id="IPR036282">
    <property type="entry name" value="Glutathione-S-Trfase_C_sf"/>
</dbReference>
<evidence type="ECO:0000313" key="4">
    <source>
        <dbReference type="Proteomes" id="UP000076842"/>
    </source>
</evidence>
<dbReference type="SUPFAM" id="SSF52833">
    <property type="entry name" value="Thioredoxin-like"/>
    <property type="match status" value="1"/>
</dbReference>
<name>A0A165FR51_9BASI</name>
<evidence type="ECO:0000313" key="3">
    <source>
        <dbReference type="EMBL" id="KZT57096.1"/>
    </source>
</evidence>
<proteinExistence type="predicted"/>
<dbReference type="Gene3D" id="1.20.1050.10">
    <property type="match status" value="1"/>
</dbReference>
<dbReference type="Pfam" id="PF13417">
    <property type="entry name" value="GST_N_3"/>
    <property type="match status" value="1"/>
</dbReference>